<evidence type="ECO:0000313" key="4">
    <source>
        <dbReference type="Proteomes" id="UP000720344"/>
    </source>
</evidence>
<keyword evidence="1" id="KW-0808">Transferase</keyword>
<proteinExistence type="predicted"/>
<evidence type="ECO:0000313" key="3">
    <source>
        <dbReference type="EMBL" id="NJA88850.1"/>
    </source>
</evidence>
<protein>
    <submittedName>
        <fullName evidence="3">Uncharacterized protein</fullName>
    </submittedName>
</protein>
<dbReference type="Proteomes" id="UP000720344">
    <property type="component" value="Unassembled WGS sequence"/>
</dbReference>
<accession>A0ABX0WHM2</accession>
<dbReference type="RefSeq" id="WP_167681335.1">
    <property type="nucleotide sequence ID" value="NZ_JAATWB010000003.1"/>
</dbReference>
<sequence length="457" mass="51301">MATFLRQQHWRRAARDLGLLAALLAGPQAPLQAQTAPLWAGAPVVSSAPVGPVAPTANGAGVAPVDATTTATQEEAEDGLRFRCPPAVLPALSLAVRHYLATLDIEAKHYTVTIDHDAGTLRFTLNTPASDTNTLTLAARAEFGIVPERYALPAKRGVTRTIRTVSAKEIVLALMQHGRRTDFAGDACRVDALREHVGIRQNIVAWAEDLKWGWPDRRPARWNRAYWRDGNLRKHRQLAAAVNDAFQNPRQYEIGCYTATKLVIIQGILDYYTRIEKNPATARLIEARLLADKDPLAHLEPGNMWDFDSRFNPTHDSGKLLRVNYNIASDNFVPGDWSYFLNTDPVSRDKNGYEGSNPIYLGQNRFVDYYNEHHHSFTFEEKLDDIYQWRHAVFNRQRDRDNIQPLSSHDYERLSQSPERGGLLTTLRTTPCYFGFEALQHCATPASTPIAPVAARR</sequence>
<dbReference type="Pfam" id="PF20085">
    <property type="entry name" value="TGL"/>
    <property type="match status" value="1"/>
</dbReference>
<evidence type="ECO:0000256" key="2">
    <source>
        <dbReference type="ARBA" id="ARBA00022969"/>
    </source>
</evidence>
<reference evidence="4" key="1">
    <citation type="submission" date="2020-03" db="EMBL/GenBank/DDBJ databases">
        <title>Whole-genome sequence of the purple nonsulfur bacterium Rhodocyclus tenuis DSM112.</title>
        <authorList>
            <person name="Kyndt J.A."/>
            <person name="Meyer T.E."/>
        </authorList>
    </citation>
    <scope>NUCLEOTIDE SEQUENCE [LARGE SCALE GENOMIC DNA]</scope>
    <source>
        <strain evidence="4">DSM 112</strain>
    </source>
</reference>
<comment type="caution">
    <text evidence="3">The sequence shown here is derived from an EMBL/GenBank/DDBJ whole genome shotgun (WGS) entry which is preliminary data.</text>
</comment>
<keyword evidence="2" id="KW-0749">Sporulation</keyword>
<name>A0ABX0WHM2_9RHOO</name>
<organism evidence="3 4">
    <name type="scientific">Rhodocyclus gracilis</name>
    <dbReference type="NCBI Taxonomy" id="2929842"/>
    <lineage>
        <taxon>Bacteria</taxon>
        <taxon>Pseudomonadati</taxon>
        <taxon>Pseudomonadota</taxon>
        <taxon>Betaproteobacteria</taxon>
        <taxon>Rhodocyclales</taxon>
        <taxon>Rhodocyclaceae</taxon>
        <taxon>Rhodocyclus</taxon>
    </lineage>
</organism>
<evidence type="ECO:0000256" key="1">
    <source>
        <dbReference type="ARBA" id="ARBA00022679"/>
    </source>
</evidence>
<dbReference type="EMBL" id="JAATWB010000003">
    <property type="protein sequence ID" value="NJA88850.1"/>
    <property type="molecule type" value="Genomic_DNA"/>
</dbReference>
<gene>
    <name evidence="3" type="ORF">HCX48_06390</name>
</gene>
<dbReference type="InterPro" id="IPR020916">
    <property type="entry name" value="Gln_gamma-glutamylTfrase_bac"/>
</dbReference>
<keyword evidence="4" id="KW-1185">Reference proteome</keyword>